<reference evidence="12 13" key="1">
    <citation type="submission" date="2022-12" db="EMBL/GenBank/DDBJ databases">
        <title>Chromosome-level genome of Tegillarca granosa.</title>
        <authorList>
            <person name="Kim J."/>
        </authorList>
    </citation>
    <scope>NUCLEOTIDE SEQUENCE [LARGE SCALE GENOMIC DNA]</scope>
    <source>
        <strain evidence="12">Teg-2019</strain>
        <tissue evidence="12">Adductor muscle</tissue>
    </source>
</reference>
<keyword evidence="2 8" id="KW-0479">Metal-binding</keyword>
<keyword evidence="6" id="KW-1015">Disulfide bond</keyword>
<feature type="compositionally biased region" description="Pro residues" evidence="9">
    <location>
        <begin position="826"/>
        <end position="839"/>
    </location>
</feature>
<keyword evidence="13" id="KW-1185">Reference proteome</keyword>
<accession>A0ABQ9FSG4</accession>
<dbReference type="Pfam" id="PF01421">
    <property type="entry name" value="Reprolysin"/>
    <property type="match status" value="1"/>
</dbReference>
<organism evidence="12 13">
    <name type="scientific">Tegillarca granosa</name>
    <name type="common">Malaysian cockle</name>
    <name type="synonym">Anadara granosa</name>
    <dbReference type="NCBI Taxonomy" id="220873"/>
    <lineage>
        <taxon>Eukaryota</taxon>
        <taxon>Metazoa</taxon>
        <taxon>Spiralia</taxon>
        <taxon>Lophotrochozoa</taxon>
        <taxon>Mollusca</taxon>
        <taxon>Bivalvia</taxon>
        <taxon>Autobranchia</taxon>
        <taxon>Pteriomorphia</taxon>
        <taxon>Arcoida</taxon>
        <taxon>Arcoidea</taxon>
        <taxon>Arcidae</taxon>
        <taxon>Tegillarca</taxon>
    </lineage>
</organism>
<comment type="caution">
    <text evidence="12">The sequence shown here is derived from an EMBL/GenBank/DDBJ whole genome shotgun (WGS) entry which is preliminary data.</text>
</comment>
<keyword evidence="1" id="KW-0645">Protease</keyword>
<dbReference type="Pfam" id="PF17771">
    <property type="entry name" value="ADAMTS_CR_2"/>
    <property type="match status" value="1"/>
</dbReference>
<evidence type="ECO:0000256" key="10">
    <source>
        <dbReference type="SAM" id="Phobius"/>
    </source>
</evidence>
<evidence type="ECO:0000256" key="7">
    <source>
        <dbReference type="ARBA" id="ARBA00023180"/>
    </source>
</evidence>
<feature type="binding site" evidence="8">
    <location>
        <position position="354"/>
    </location>
    <ligand>
        <name>Zn(2+)</name>
        <dbReference type="ChEBI" id="CHEBI:29105"/>
        <note>catalytic</note>
    </ligand>
</feature>
<gene>
    <name evidence="12" type="ORF">KUTeg_001791</name>
</gene>
<dbReference type="Gene3D" id="3.40.390.10">
    <property type="entry name" value="Collagenase (Catalytic Domain)"/>
    <property type="match status" value="1"/>
</dbReference>
<evidence type="ECO:0000256" key="8">
    <source>
        <dbReference type="PROSITE-ProRule" id="PRU00276"/>
    </source>
</evidence>
<feature type="active site" evidence="8">
    <location>
        <position position="345"/>
    </location>
</feature>
<evidence type="ECO:0000256" key="6">
    <source>
        <dbReference type="ARBA" id="ARBA00023157"/>
    </source>
</evidence>
<dbReference type="Proteomes" id="UP001217089">
    <property type="component" value="Unassembled WGS sequence"/>
</dbReference>
<evidence type="ECO:0000256" key="2">
    <source>
        <dbReference type="ARBA" id="ARBA00022723"/>
    </source>
</evidence>
<keyword evidence="3" id="KW-0378">Hydrolase</keyword>
<keyword evidence="10" id="KW-0472">Membrane</keyword>
<sequence>MPKGETDIEISNVIHSINHRQKRTSPTLPETFNLTLSIHDSPITLVLRKNRYLTRERVPVYLTKQQSIELHQQKELINEAFYQDPKYTASVHIECKTEEGDLCNHYEIFASFITKGEHFILHKNPQDVFRKQSSKKYRVSKPTADYNFKTDYAIKDALKVKDIAELKHRSKRQVTGNYEVELFIVTDYSVYKYWYDSSSSSLESQKEADAKRNINIYMAFLLNGVDVRYQNLPGATYTIRIIYAGLHITTSQLDSRWTEDRKSASNPPTVPADGVLDAFSRWINLQKAVLPAHDHAMLITRYDLAKNFATGTTGYATLSAMCTIHSQSIVEESFNFISHTVAAHEIGHSLGAIHDGDQNSCNGSARFIMASTSSAQTGSIAHHPWEFSTCTTNEFKTYIQTLSSNCMLIKNSALDANTLNSYLTPLIGQSYTIDQQCEKLGGIGSRLCVGHYNGNYEGICTGLWCSSPVDSNLCTLYIPGEGTTCGNKKWCVNGVCTASTLAPAGDETCLFGDDRGIVVNTQTCAQVMTENPSFCYIDGVRTKCCQSCKQNYDPNYPVCLYGDRGDCSSLTQASQCYAGSNAQLCCRTCAQFETGISGCTYGDQANGCVKTDCPYYTSTQKELCCATCYDGTTTKRTTTTTTPATTKTQRTTTASSLPSSTTASKPTVQTTTTDVTSKVTTRVTTPSVVSTTTTMQQQSWLVPLIGAGSGIWFIIVVVLICICMCRSAKNKASRRASSIRSTRGFTNPTAPYIIAEENGYVMSKPPPAPQQGLPYTALMHVNGQANRPLVPTGTRPAVALKPPASKKPVVPRRPVSVERGTVVRSAPPPPRPYNLPKPKPIVPEKTFLYHDGRQGNATINHEYMQVY</sequence>
<keyword evidence="10" id="KW-0812">Transmembrane</keyword>
<evidence type="ECO:0000313" key="12">
    <source>
        <dbReference type="EMBL" id="KAJ8320204.1"/>
    </source>
</evidence>
<dbReference type="PANTHER" id="PTHR11905">
    <property type="entry name" value="ADAM A DISINTEGRIN AND METALLOPROTEASE DOMAIN"/>
    <property type="match status" value="1"/>
</dbReference>
<protein>
    <recommendedName>
        <fullName evidence="11">Peptidase M12B domain-containing protein</fullName>
    </recommendedName>
</protein>
<keyword evidence="7" id="KW-0325">Glycoprotein</keyword>
<dbReference type="PANTHER" id="PTHR11905:SF159">
    <property type="entry name" value="ADAM METALLOPROTEASE"/>
    <property type="match status" value="1"/>
</dbReference>
<evidence type="ECO:0000256" key="1">
    <source>
        <dbReference type="ARBA" id="ARBA00022670"/>
    </source>
</evidence>
<dbReference type="InterPro" id="IPR024079">
    <property type="entry name" value="MetalloPept_cat_dom_sf"/>
</dbReference>
<feature type="compositionally biased region" description="Low complexity" evidence="9">
    <location>
        <begin position="801"/>
        <end position="814"/>
    </location>
</feature>
<keyword evidence="5" id="KW-0482">Metalloprotease</keyword>
<dbReference type="Gene3D" id="3.40.1620.60">
    <property type="match status" value="1"/>
</dbReference>
<feature type="region of interest" description="Disordered" evidence="9">
    <location>
        <begin position="637"/>
        <end position="684"/>
    </location>
</feature>
<keyword evidence="4 8" id="KW-0862">Zinc</keyword>
<keyword evidence="10" id="KW-1133">Transmembrane helix</keyword>
<feature type="binding site" evidence="8">
    <location>
        <position position="348"/>
    </location>
    <ligand>
        <name>Zn(2+)</name>
        <dbReference type="ChEBI" id="CHEBI:29105"/>
        <note>catalytic</note>
    </ligand>
</feature>
<evidence type="ECO:0000256" key="9">
    <source>
        <dbReference type="SAM" id="MobiDB-lite"/>
    </source>
</evidence>
<proteinExistence type="predicted"/>
<feature type="transmembrane region" description="Helical" evidence="10">
    <location>
        <begin position="700"/>
        <end position="725"/>
    </location>
</feature>
<evidence type="ECO:0000259" key="11">
    <source>
        <dbReference type="PROSITE" id="PS50215"/>
    </source>
</evidence>
<evidence type="ECO:0000313" key="13">
    <source>
        <dbReference type="Proteomes" id="UP001217089"/>
    </source>
</evidence>
<name>A0ABQ9FSG4_TEGGR</name>
<feature type="domain" description="Peptidase M12B" evidence="11">
    <location>
        <begin position="178"/>
        <end position="411"/>
    </location>
</feature>
<feature type="region of interest" description="Disordered" evidence="9">
    <location>
        <begin position="801"/>
        <end position="839"/>
    </location>
</feature>
<evidence type="ECO:0000256" key="3">
    <source>
        <dbReference type="ARBA" id="ARBA00022801"/>
    </source>
</evidence>
<dbReference type="EMBL" id="JARBDR010000141">
    <property type="protein sequence ID" value="KAJ8320204.1"/>
    <property type="molecule type" value="Genomic_DNA"/>
</dbReference>
<dbReference type="SUPFAM" id="SSF55486">
    <property type="entry name" value="Metalloproteases ('zincins'), catalytic domain"/>
    <property type="match status" value="1"/>
</dbReference>
<comment type="caution">
    <text evidence="8">Lacks conserved residue(s) required for the propagation of feature annotation.</text>
</comment>
<feature type="binding site" evidence="8">
    <location>
        <position position="344"/>
    </location>
    <ligand>
        <name>Zn(2+)</name>
        <dbReference type="ChEBI" id="CHEBI:29105"/>
        <note>catalytic</note>
    </ligand>
</feature>
<dbReference type="InterPro" id="IPR041645">
    <property type="entry name" value="ADAMTS_CR_2"/>
</dbReference>
<evidence type="ECO:0000256" key="5">
    <source>
        <dbReference type="ARBA" id="ARBA00023049"/>
    </source>
</evidence>
<evidence type="ECO:0000256" key="4">
    <source>
        <dbReference type="ARBA" id="ARBA00022833"/>
    </source>
</evidence>
<dbReference type="InterPro" id="IPR001590">
    <property type="entry name" value="Peptidase_M12B"/>
</dbReference>
<dbReference type="PROSITE" id="PS50215">
    <property type="entry name" value="ADAM_MEPRO"/>
    <property type="match status" value="1"/>
</dbReference>